<dbReference type="GO" id="GO:0030313">
    <property type="term" value="C:cell envelope"/>
    <property type="evidence" value="ECO:0007669"/>
    <property type="project" value="UniProtKB-SubCell"/>
</dbReference>
<dbReference type="EMBL" id="AAEW02000020">
    <property type="protein sequence ID" value="EAT14661.1"/>
    <property type="molecule type" value="Genomic_DNA"/>
</dbReference>
<evidence type="ECO:0000259" key="7">
    <source>
        <dbReference type="PROSITE" id="PS51379"/>
    </source>
</evidence>
<keyword evidence="6" id="KW-0411">Iron-sulfur</keyword>
<keyword evidence="2" id="KW-0004">4Fe-4S</keyword>
<proteinExistence type="predicted"/>
<accession>Q1JWL8</accession>
<dbReference type="Proteomes" id="UP000005695">
    <property type="component" value="Unassembled WGS sequence"/>
</dbReference>
<reference evidence="8" key="1">
    <citation type="submission" date="2006-05" db="EMBL/GenBank/DDBJ databases">
        <title>Annotation of the draft genome assembly of Desulfuromonas acetoxidans DSM 684.</title>
        <authorList>
            <consortium name="US DOE Joint Genome Institute (JGI-ORNL)"/>
            <person name="Larimer F."/>
            <person name="Land M."/>
            <person name="Hauser L."/>
        </authorList>
    </citation>
    <scope>NUCLEOTIDE SEQUENCE [LARGE SCALE GENOMIC DNA]</scope>
    <source>
        <strain evidence="8">DSM 684</strain>
    </source>
</reference>
<evidence type="ECO:0000256" key="1">
    <source>
        <dbReference type="ARBA" id="ARBA00004196"/>
    </source>
</evidence>
<keyword evidence="4" id="KW-0677">Repeat</keyword>
<dbReference type="PANTHER" id="PTHR43545">
    <property type="entry name" value="FORMATE DEHYDROGENASE, NITRATE-INDUCIBLE, IRON-SULFUR SUBUNIT"/>
    <property type="match status" value="1"/>
</dbReference>
<dbReference type="AlphaFoldDB" id="Q1JWL8"/>
<dbReference type="RefSeq" id="WP_006002363.1">
    <property type="nucleotide sequence ID" value="NZ_AAEW02000020.1"/>
</dbReference>
<evidence type="ECO:0000313" key="8">
    <source>
        <dbReference type="EMBL" id="EAT14661.1"/>
    </source>
</evidence>
<reference evidence="8" key="2">
    <citation type="submission" date="2006-05" db="EMBL/GenBank/DDBJ databases">
        <title>Sequencing of the draft genome and assembly of Desulfuromonas acetoxidans DSM 684.</title>
        <authorList>
            <consortium name="US DOE Joint Genome Institute (JGI-PGF)"/>
            <person name="Copeland A."/>
            <person name="Lucas S."/>
            <person name="Lapidus A."/>
            <person name="Barry K."/>
            <person name="Detter J.C."/>
            <person name="Glavina del Rio T."/>
            <person name="Hammon N."/>
            <person name="Israni S."/>
            <person name="Dalin E."/>
            <person name="Tice H."/>
            <person name="Bruce D."/>
            <person name="Pitluck S."/>
            <person name="Richardson P."/>
        </authorList>
    </citation>
    <scope>NUCLEOTIDE SEQUENCE [LARGE SCALE GENOMIC DNA]</scope>
    <source>
        <strain evidence="8">DSM 684</strain>
    </source>
</reference>
<sequence>MATNGLLINYQYCTGCHSCEVACKNALKLPRGKSGIKLLENGPWEVTPEKFEWDYIPVPTQLCNLCADRVEEGKKPSCVHHCLAQCIEYGSAEELAARAAELGEKTAIFFP</sequence>
<dbReference type="OrthoDB" id="5432641at2"/>
<evidence type="ECO:0000256" key="2">
    <source>
        <dbReference type="ARBA" id="ARBA00022485"/>
    </source>
</evidence>
<dbReference type="SUPFAM" id="SSF54862">
    <property type="entry name" value="4Fe-4S ferredoxins"/>
    <property type="match status" value="1"/>
</dbReference>
<dbReference type="PANTHER" id="PTHR43545:SF4">
    <property type="entry name" value="IRON-SULFUR PROTEIN"/>
    <property type="match status" value="1"/>
</dbReference>
<evidence type="ECO:0000256" key="6">
    <source>
        <dbReference type="ARBA" id="ARBA00023014"/>
    </source>
</evidence>
<name>Q1JWL8_DESA6</name>
<keyword evidence="9" id="KW-1185">Reference proteome</keyword>
<comment type="subcellular location">
    <subcellularLocation>
        <location evidence="1">Cell envelope</location>
    </subcellularLocation>
</comment>
<gene>
    <name evidence="8" type="ORF">Dace_0625</name>
</gene>
<keyword evidence="3" id="KW-0479">Metal-binding</keyword>
<dbReference type="GO" id="GO:0051539">
    <property type="term" value="F:4 iron, 4 sulfur cluster binding"/>
    <property type="evidence" value="ECO:0007669"/>
    <property type="project" value="UniProtKB-KW"/>
</dbReference>
<organism evidence="8 9">
    <name type="scientific">Desulfuromonas acetoxidans (strain DSM 684 / 11070)</name>
    <dbReference type="NCBI Taxonomy" id="281689"/>
    <lineage>
        <taxon>Bacteria</taxon>
        <taxon>Pseudomonadati</taxon>
        <taxon>Thermodesulfobacteriota</taxon>
        <taxon>Desulfuromonadia</taxon>
        <taxon>Desulfuromonadales</taxon>
        <taxon>Desulfuromonadaceae</taxon>
        <taxon>Desulfuromonas</taxon>
    </lineage>
</organism>
<keyword evidence="5" id="KW-0408">Iron</keyword>
<evidence type="ECO:0000313" key="9">
    <source>
        <dbReference type="Proteomes" id="UP000005695"/>
    </source>
</evidence>
<dbReference type="Gene3D" id="3.30.70.20">
    <property type="match status" value="1"/>
</dbReference>
<evidence type="ECO:0000256" key="4">
    <source>
        <dbReference type="ARBA" id="ARBA00022737"/>
    </source>
</evidence>
<evidence type="ECO:0000256" key="3">
    <source>
        <dbReference type="ARBA" id="ARBA00022723"/>
    </source>
</evidence>
<dbReference type="Pfam" id="PF13247">
    <property type="entry name" value="Fer4_11"/>
    <property type="match status" value="1"/>
</dbReference>
<dbReference type="GO" id="GO:0046872">
    <property type="term" value="F:metal ion binding"/>
    <property type="evidence" value="ECO:0007669"/>
    <property type="project" value="UniProtKB-KW"/>
</dbReference>
<feature type="domain" description="4Fe-4S ferredoxin-type" evidence="7">
    <location>
        <begin position="4"/>
        <end position="32"/>
    </location>
</feature>
<dbReference type="InterPro" id="IPR051555">
    <property type="entry name" value="FDH_Electron_Transfer_Unit"/>
</dbReference>
<protein>
    <submittedName>
        <fullName evidence="8">4Fe-4S ferredoxin, iron-sulfur binding</fullName>
    </submittedName>
</protein>
<comment type="caution">
    <text evidence="8">The sequence shown here is derived from an EMBL/GenBank/DDBJ whole genome shotgun (WGS) entry which is preliminary data.</text>
</comment>
<dbReference type="InterPro" id="IPR017896">
    <property type="entry name" value="4Fe4S_Fe-S-bd"/>
</dbReference>
<dbReference type="PROSITE" id="PS51379">
    <property type="entry name" value="4FE4S_FER_2"/>
    <property type="match status" value="1"/>
</dbReference>
<evidence type="ECO:0000256" key="5">
    <source>
        <dbReference type="ARBA" id="ARBA00023004"/>
    </source>
</evidence>